<dbReference type="InterPro" id="IPR009776">
    <property type="entry name" value="Spore_0_M"/>
</dbReference>
<dbReference type="Proteomes" id="UP000247150">
    <property type="component" value="Unassembled WGS sequence"/>
</dbReference>
<dbReference type="OrthoDB" id="2351239at2"/>
<sequence length="257" mass="28828">MSFFNKVLASVGIGSAKVDTKLERDTVTPGEALKGVVEITGGNTEQKIDDIYLSLNTTYIKESDDKKYTVSGLIDRFRLAESFTLAANERKEIPFTFNLPSDTPLSFGKTKIWVATGLDIKNAVDPTDQDFIRVVPNPLMDSVLNAVSNMGFRLREAECEQAPNRLRHRLPFIQEFEFVPVSGPFRGRLDELEVVFFPQPSGETEILIQVDRKARGLGGFLAEALEMDETYVRFTVTNGDIPYMQQKLQSMIAKYAN</sequence>
<dbReference type="PANTHER" id="PTHR40053:SF1">
    <property type="entry name" value="SPORULATION-CONTROL PROTEIN SPO0M"/>
    <property type="match status" value="1"/>
</dbReference>
<proteinExistence type="predicted"/>
<dbReference type="EMBL" id="QGTW01000003">
    <property type="protein sequence ID" value="PWW30199.1"/>
    <property type="molecule type" value="Genomic_DNA"/>
</dbReference>
<reference evidence="1 2" key="1">
    <citation type="submission" date="2018-05" db="EMBL/GenBank/DDBJ databases">
        <title>Freshwater and sediment microbial communities from various areas in North America, analyzing microbe dynamics in response to fracking.</title>
        <authorList>
            <person name="Lamendella R."/>
        </authorList>
    </citation>
    <scope>NUCLEOTIDE SEQUENCE [LARGE SCALE GENOMIC DNA]</scope>
    <source>
        <strain evidence="1 2">15_TX</strain>
    </source>
</reference>
<dbReference type="RefSeq" id="WP_110064083.1">
    <property type="nucleotide sequence ID" value="NZ_QGTW01000003.1"/>
</dbReference>
<dbReference type="Pfam" id="PF07070">
    <property type="entry name" value="Spo0M"/>
    <property type="match status" value="1"/>
</dbReference>
<comment type="caution">
    <text evidence="1">The sequence shown here is derived from an EMBL/GenBank/DDBJ whole genome shotgun (WGS) entry which is preliminary data.</text>
</comment>
<evidence type="ECO:0000313" key="1">
    <source>
        <dbReference type="EMBL" id="PWW30199.1"/>
    </source>
</evidence>
<organism evidence="1 2">
    <name type="scientific">Cytobacillus oceanisediminis</name>
    <dbReference type="NCBI Taxonomy" id="665099"/>
    <lineage>
        <taxon>Bacteria</taxon>
        <taxon>Bacillati</taxon>
        <taxon>Bacillota</taxon>
        <taxon>Bacilli</taxon>
        <taxon>Bacillales</taxon>
        <taxon>Bacillaceae</taxon>
        <taxon>Cytobacillus</taxon>
    </lineage>
</organism>
<dbReference type="PANTHER" id="PTHR40053">
    <property type="entry name" value="SPORULATION-CONTROL PROTEIN SPO0M"/>
    <property type="match status" value="1"/>
</dbReference>
<name>A0A2V3A3A2_9BACI</name>
<evidence type="ECO:0000313" key="2">
    <source>
        <dbReference type="Proteomes" id="UP000247150"/>
    </source>
</evidence>
<protein>
    <submittedName>
        <fullName evidence="1">Sporulation-control protein</fullName>
    </submittedName>
</protein>
<accession>A0A2V3A3A2</accession>
<dbReference type="AlphaFoldDB" id="A0A2V3A3A2"/>
<gene>
    <name evidence="1" type="ORF">DFO73_10381</name>
</gene>